<organism evidence="3 4">
    <name type="scientific">Geranomyces variabilis</name>
    <dbReference type="NCBI Taxonomy" id="109894"/>
    <lineage>
        <taxon>Eukaryota</taxon>
        <taxon>Fungi</taxon>
        <taxon>Fungi incertae sedis</taxon>
        <taxon>Chytridiomycota</taxon>
        <taxon>Chytridiomycota incertae sedis</taxon>
        <taxon>Chytridiomycetes</taxon>
        <taxon>Spizellomycetales</taxon>
        <taxon>Powellomycetaceae</taxon>
        <taxon>Geranomyces</taxon>
    </lineage>
</organism>
<feature type="domain" description="LysM" evidence="2">
    <location>
        <begin position="90"/>
        <end position="137"/>
    </location>
</feature>
<dbReference type="Gene3D" id="3.10.350.10">
    <property type="entry name" value="LysM domain"/>
    <property type="match status" value="1"/>
</dbReference>
<proteinExistence type="predicted"/>
<protein>
    <recommendedName>
        <fullName evidence="2">LysM domain-containing protein</fullName>
    </recommendedName>
</protein>
<comment type="caution">
    <text evidence="3">The sequence shown here is derived from an EMBL/GenBank/DDBJ whole genome shotgun (WGS) entry which is preliminary data.</text>
</comment>
<feature type="chain" id="PRO_5042191237" description="LysM domain-containing protein" evidence="1">
    <location>
        <begin position="21"/>
        <end position="166"/>
    </location>
</feature>
<evidence type="ECO:0000313" key="3">
    <source>
        <dbReference type="EMBL" id="KAJ3180547.1"/>
    </source>
</evidence>
<evidence type="ECO:0000256" key="1">
    <source>
        <dbReference type="SAM" id="SignalP"/>
    </source>
</evidence>
<dbReference type="InterPro" id="IPR018392">
    <property type="entry name" value="LysM"/>
</dbReference>
<dbReference type="InterPro" id="IPR036779">
    <property type="entry name" value="LysM_dom_sf"/>
</dbReference>
<dbReference type="Proteomes" id="UP001212152">
    <property type="component" value="Unassembled WGS sequence"/>
</dbReference>
<dbReference type="Pfam" id="PF01476">
    <property type="entry name" value="LysM"/>
    <property type="match status" value="1"/>
</dbReference>
<evidence type="ECO:0000259" key="2">
    <source>
        <dbReference type="PROSITE" id="PS51782"/>
    </source>
</evidence>
<dbReference type="PROSITE" id="PS51782">
    <property type="entry name" value="LYSM"/>
    <property type="match status" value="1"/>
</dbReference>
<dbReference type="SUPFAM" id="SSF54106">
    <property type="entry name" value="LysM domain"/>
    <property type="match status" value="1"/>
</dbReference>
<name>A0AAD5XSD5_9FUNG</name>
<evidence type="ECO:0000313" key="4">
    <source>
        <dbReference type="Proteomes" id="UP001212152"/>
    </source>
</evidence>
<feature type="signal peptide" evidence="1">
    <location>
        <begin position="1"/>
        <end position="20"/>
    </location>
</feature>
<reference evidence="3" key="1">
    <citation type="submission" date="2020-05" db="EMBL/GenBank/DDBJ databases">
        <title>Phylogenomic resolution of chytrid fungi.</title>
        <authorList>
            <person name="Stajich J.E."/>
            <person name="Amses K."/>
            <person name="Simmons R."/>
            <person name="Seto K."/>
            <person name="Myers J."/>
            <person name="Bonds A."/>
            <person name="Quandt C.A."/>
            <person name="Barry K."/>
            <person name="Liu P."/>
            <person name="Grigoriev I."/>
            <person name="Longcore J.E."/>
            <person name="James T.Y."/>
        </authorList>
    </citation>
    <scope>NUCLEOTIDE SEQUENCE</scope>
    <source>
        <strain evidence="3">JEL0379</strain>
    </source>
</reference>
<keyword evidence="1" id="KW-0732">Signal</keyword>
<keyword evidence="4" id="KW-1185">Reference proteome</keyword>
<dbReference type="EMBL" id="JADGJQ010000016">
    <property type="protein sequence ID" value="KAJ3180547.1"/>
    <property type="molecule type" value="Genomic_DNA"/>
</dbReference>
<gene>
    <name evidence="3" type="ORF">HDU87_002056</name>
</gene>
<accession>A0AAD5XSD5</accession>
<dbReference type="CDD" id="cd00118">
    <property type="entry name" value="LysM"/>
    <property type="match status" value="1"/>
</dbReference>
<sequence length="166" mass="17163">MPGHRKSLLLLAALVSTGNADRNARAVLQARDACTQTYVVVSGDSVGVIATKLKTGTGPSAPATTPTPVATTGGAVTIVNKTMDGIACTKEYFVVSGDTPPAICKQQNTYLASIYKLNPLKCTLTSCALSIGEELCLSTAGVPYCNTWVTEVGQGCWDIYTGAGIT</sequence>
<dbReference type="AlphaFoldDB" id="A0AAD5XSD5"/>